<proteinExistence type="predicted"/>
<dbReference type="STRING" id="763034.HMPREF9446_02538"/>
<dbReference type="HOGENOM" id="CLU_1227902_0_0_10"/>
<evidence type="ECO:0000313" key="2">
    <source>
        <dbReference type="Proteomes" id="UP000003416"/>
    </source>
</evidence>
<gene>
    <name evidence="1" type="ORF">HMPREF9446_02538</name>
</gene>
<reference evidence="1 2" key="1">
    <citation type="submission" date="2011-02" db="EMBL/GenBank/DDBJ databases">
        <authorList>
            <person name="Weinstock G."/>
            <person name="Sodergren E."/>
            <person name="Clifton S."/>
            <person name="Fulton L."/>
            <person name="Fulton B."/>
            <person name="Courtney L."/>
            <person name="Fronick C."/>
            <person name="Harrison M."/>
            <person name="Strong C."/>
            <person name="Farmer C."/>
            <person name="Delahaunty K."/>
            <person name="Markovic C."/>
            <person name="Hall O."/>
            <person name="Minx P."/>
            <person name="Tomlinson C."/>
            <person name="Mitreva M."/>
            <person name="Hou S."/>
            <person name="Chen J."/>
            <person name="Wollam A."/>
            <person name="Pepin K.H."/>
            <person name="Johnson M."/>
            <person name="Bhonagiri V."/>
            <person name="Zhang X."/>
            <person name="Suruliraj S."/>
            <person name="Warren W."/>
            <person name="Chinwalla A."/>
            <person name="Mardis E.R."/>
            <person name="Wilson R.K."/>
        </authorList>
    </citation>
    <scope>NUCLEOTIDE SEQUENCE [LARGE SCALE GENOMIC DNA]</scope>
    <source>
        <strain evidence="1 2">YIT 12057</strain>
    </source>
</reference>
<organism evidence="1 2">
    <name type="scientific">Bacteroides fluxus YIT 12057</name>
    <dbReference type="NCBI Taxonomy" id="763034"/>
    <lineage>
        <taxon>Bacteria</taxon>
        <taxon>Pseudomonadati</taxon>
        <taxon>Bacteroidota</taxon>
        <taxon>Bacteroidia</taxon>
        <taxon>Bacteroidales</taxon>
        <taxon>Bacteroidaceae</taxon>
        <taxon>Bacteroides</taxon>
    </lineage>
</organism>
<comment type="caution">
    <text evidence="1">The sequence shown here is derived from an EMBL/GenBank/DDBJ whole genome shotgun (WGS) entry which is preliminary data.</text>
</comment>
<dbReference type="AlphaFoldDB" id="F3PUW4"/>
<dbReference type="Proteomes" id="UP000003416">
    <property type="component" value="Unassembled WGS sequence"/>
</dbReference>
<sequence length="221" mass="26326">MNPSENLVKNRNDLSPYLFHFTKGEDAYDKLVNILNQLKLISNTHDYICFTETPITHFRENLLYMNRFYKPMLSFYGIGFRRDLLIKDFGAKSVIYGDKKDEENLKKIDMDWRFEKLNVLTHDFTWLREWRIKHEFDFSSISPEDIIIIAKTDDEVKNLCSMQELEDIDYEYEPEIGECTIWPMFSNIRGWKGISIEHVEKLSSDKEVDSYSKSLKIGDYL</sequence>
<name>F3PUW4_9BACE</name>
<keyword evidence="2" id="KW-1185">Reference proteome</keyword>
<accession>F3PUW4</accession>
<dbReference type="RefSeq" id="WP_009125793.1">
    <property type="nucleotide sequence ID" value="NZ_GL882646.1"/>
</dbReference>
<dbReference type="GeneID" id="86050045"/>
<protein>
    <submittedName>
        <fullName evidence="1">Conserved domain protein</fullName>
    </submittedName>
</protein>
<evidence type="ECO:0000313" key="1">
    <source>
        <dbReference type="EMBL" id="EGF55844.1"/>
    </source>
</evidence>
<dbReference type="eggNOG" id="ENOG50317ZE">
    <property type="taxonomic scope" value="Bacteria"/>
</dbReference>
<dbReference type="EMBL" id="AFBN01000049">
    <property type="protein sequence ID" value="EGF55844.1"/>
    <property type="molecule type" value="Genomic_DNA"/>
</dbReference>